<name>A0ABY7WZ52_9BACL</name>
<gene>
    <name evidence="2" type="ORF">PTI97_01025</name>
</gene>
<feature type="region of interest" description="Disordered" evidence="1">
    <location>
        <begin position="1"/>
        <end position="20"/>
    </location>
</feature>
<organism evidence="2 3">
    <name type="scientific">Exiguobacterium marinum</name>
    <dbReference type="NCBI Taxonomy" id="273528"/>
    <lineage>
        <taxon>Bacteria</taxon>
        <taxon>Bacillati</taxon>
        <taxon>Bacillota</taxon>
        <taxon>Bacilli</taxon>
        <taxon>Bacillales</taxon>
        <taxon>Bacillales Family XII. Incertae Sedis</taxon>
        <taxon>Exiguobacterium</taxon>
    </lineage>
</organism>
<sequence length="122" mass="13936">MMANQSLKPLKGSPNAVSTQTSIEELRMSPLPYAGSREQSVEAIKMAMNQLSRAELVKETDDGLHYVVTSKVMRFKDDVDFLFDDATQQIEFRSASRVGYSDLGVNRKRMENVSEQYRRLIR</sequence>
<dbReference type="PANTHER" id="PTHR34801">
    <property type="entry name" value="EXPRESSED PROTEIN"/>
    <property type="match status" value="1"/>
</dbReference>
<dbReference type="PIRSF" id="PIRSF026426">
    <property type="entry name" value="DUF1499"/>
    <property type="match status" value="1"/>
</dbReference>
<protein>
    <submittedName>
        <fullName evidence="2">DUF1499 domain-containing protein</fullName>
    </submittedName>
</protein>
<reference evidence="2 3" key="1">
    <citation type="submission" date="2023-02" db="EMBL/GenBank/DDBJ databases">
        <title>A bacterium isolated from plastisphere.</title>
        <authorList>
            <person name="Sun Y."/>
        </authorList>
    </citation>
    <scope>NUCLEOTIDE SEQUENCE [LARGE SCALE GENOMIC DNA]</scope>
    <source>
        <strain evidence="3">a-1</strain>
    </source>
</reference>
<dbReference type="PANTHER" id="PTHR34801:SF6">
    <property type="entry name" value="SLL1620 PROTEIN"/>
    <property type="match status" value="1"/>
</dbReference>
<evidence type="ECO:0000313" key="2">
    <source>
        <dbReference type="EMBL" id="WDH76149.1"/>
    </source>
</evidence>
<evidence type="ECO:0000313" key="3">
    <source>
        <dbReference type="Proteomes" id="UP001213680"/>
    </source>
</evidence>
<dbReference type="RefSeq" id="WP_274356973.1">
    <property type="nucleotide sequence ID" value="NZ_CP118099.1"/>
</dbReference>
<proteinExistence type="predicted"/>
<accession>A0ABY7WZ52</accession>
<keyword evidence="3" id="KW-1185">Reference proteome</keyword>
<dbReference type="Proteomes" id="UP001213680">
    <property type="component" value="Chromosome"/>
</dbReference>
<dbReference type="EMBL" id="CP118099">
    <property type="protein sequence ID" value="WDH76149.1"/>
    <property type="molecule type" value="Genomic_DNA"/>
</dbReference>
<dbReference type="Pfam" id="PF07386">
    <property type="entry name" value="DUF1499"/>
    <property type="match status" value="1"/>
</dbReference>
<dbReference type="InterPro" id="IPR010865">
    <property type="entry name" value="DUF1499"/>
</dbReference>
<evidence type="ECO:0000256" key="1">
    <source>
        <dbReference type="SAM" id="MobiDB-lite"/>
    </source>
</evidence>